<organism evidence="1 2">
    <name type="scientific">Selenomonas montiformis</name>
    <dbReference type="NCBI Taxonomy" id="2652285"/>
    <lineage>
        <taxon>Bacteria</taxon>
        <taxon>Bacillati</taxon>
        <taxon>Bacillota</taxon>
        <taxon>Negativicutes</taxon>
        <taxon>Selenomonadales</taxon>
        <taxon>Selenomonadaceae</taxon>
        <taxon>Selenomonas</taxon>
    </lineage>
</organism>
<gene>
    <name evidence="1" type="ORF">FYJ78_11760</name>
</gene>
<keyword evidence="2" id="KW-1185">Reference proteome</keyword>
<sequence>MSNLIKIMVLVIFVFGGFNVTQVYRNTEYQFRIEIPDYLKYKTSKGPNVKMSAAAYNGTPNMNVIVKSFPLLPFSNDEVLNDLLVGN</sequence>
<name>A0A6I2UZN8_9FIRM</name>
<comment type="caution">
    <text evidence="1">The sequence shown here is derived from an EMBL/GenBank/DDBJ whole genome shotgun (WGS) entry which is preliminary data.</text>
</comment>
<reference evidence="1 2" key="1">
    <citation type="submission" date="2019-08" db="EMBL/GenBank/DDBJ databases">
        <title>In-depth cultivation of the pig gut microbiome towards novel bacterial diversity and tailored functional studies.</title>
        <authorList>
            <person name="Wylensek D."/>
            <person name="Hitch T.C.A."/>
            <person name="Clavel T."/>
        </authorList>
    </citation>
    <scope>NUCLEOTIDE SEQUENCE [LARGE SCALE GENOMIC DNA]</scope>
    <source>
        <strain evidence="2">WCA-380-WT-3B3</strain>
    </source>
</reference>
<evidence type="ECO:0000313" key="2">
    <source>
        <dbReference type="Proteomes" id="UP000430222"/>
    </source>
</evidence>
<dbReference type="AlphaFoldDB" id="A0A6I2UZN8"/>
<evidence type="ECO:0000313" key="1">
    <source>
        <dbReference type="EMBL" id="MSV25825.1"/>
    </source>
</evidence>
<protein>
    <submittedName>
        <fullName evidence="1">Uncharacterized protein</fullName>
    </submittedName>
</protein>
<dbReference type="RefSeq" id="WP_154621590.1">
    <property type="nucleotide sequence ID" value="NZ_VUNL01000016.1"/>
</dbReference>
<dbReference type="EMBL" id="VUNL01000016">
    <property type="protein sequence ID" value="MSV25825.1"/>
    <property type="molecule type" value="Genomic_DNA"/>
</dbReference>
<dbReference type="Proteomes" id="UP000430222">
    <property type="component" value="Unassembled WGS sequence"/>
</dbReference>
<accession>A0A6I2UZN8</accession>
<proteinExistence type="predicted"/>